<evidence type="ECO:0000313" key="19">
    <source>
        <dbReference type="EMBL" id="KTW31789.1"/>
    </source>
</evidence>
<dbReference type="GO" id="GO:1990116">
    <property type="term" value="P:ribosome-associated ubiquitin-dependent protein catabolic process"/>
    <property type="evidence" value="ECO:0007669"/>
    <property type="project" value="UniProtKB-UniRule"/>
</dbReference>
<dbReference type="Gene3D" id="3.30.40.10">
    <property type="entry name" value="Zinc/RING finger domain, C3HC4 (zinc finger)"/>
    <property type="match status" value="1"/>
</dbReference>
<dbReference type="SUPFAM" id="SSF48371">
    <property type="entry name" value="ARM repeat"/>
    <property type="match status" value="1"/>
</dbReference>
<keyword evidence="20" id="KW-1185">Reference proteome</keyword>
<accession>A0A0W4ZTU9</accession>
<dbReference type="CDD" id="cd16491">
    <property type="entry name" value="RING-CH-C4HC3_LTN1"/>
    <property type="match status" value="1"/>
</dbReference>
<comment type="catalytic activity">
    <reaction evidence="1 16">
        <text>S-ubiquitinyl-[E2 ubiquitin-conjugating enzyme]-L-cysteine + [acceptor protein]-L-lysine = [E2 ubiquitin-conjugating enzyme]-L-cysteine + N(6)-ubiquitinyl-[acceptor protein]-L-lysine.</text>
        <dbReference type="EC" id="2.3.2.27"/>
    </reaction>
</comment>
<dbReference type="GO" id="GO:0072344">
    <property type="term" value="P:rescue of stalled ribosome"/>
    <property type="evidence" value="ECO:0007669"/>
    <property type="project" value="UniProtKB-UniRule"/>
</dbReference>
<keyword evidence="13 16" id="KW-0862">Zinc</keyword>
<dbReference type="SMART" id="SM00184">
    <property type="entry name" value="RING"/>
    <property type="match status" value="1"/>
</dbReference>
<comment type="similarity">
    <text evidence="4 16">Belongs to the LTN1 family.</text>
</comment>
<dbReference type="OrthoDB" id="6108at2759"/>
<evidence type="ECO:0000256" key="3">
    <source>
        <dbReference type="ARBA" id="ARBA00004906"/>
    </source>
</evidence>
<dbReference type="FunFam" id="3.30.40.10:FF:000038">
    <property type="entry name" value="E3 ubiquitin-protein ligase listerin"/>
    <property type="match status" value="1"/>
</dbReference>
<evidence type="ECO:0000259" key="18">
    <source>
        <dbReference type="PROSITE" id="PS51292"/>
    </source>
</evidence>
<evidence type="ECO:0000256" key="10">
    <source>
        <dbReference type="ARBA" id="ARBA00022737"/>
    </source>
</evidence>
<dbReference type="InterPro" id="IPR054476">
    <property type="entry name" value="Ltn1_N"/>
</dbReference>
<dbReference type="Pfam" id="PF22958">
    <property type="entry name" value="Ltn1_1st"/>
    <property type="match status" value="1"/>
</dbReference>
<dbReference type="UniPathway" id="UPA00143"/>
<comment type="function">
    <text evidence="14">E3 ubiquitin-protein ligase component of the ribosome quality control complex (RQC), a ribosome-associated complex that mediates ubiquitination and extraction of incompletely synthesized nascent chains for proteasomal degradation. Mediates ubiquitination of proteins derived from mRNAs lacking stop codons (non-stop proteins) and other translation arrest products induced by poly-lysine sequences and tandem rare codons. Ubiquitination leads to CDC48 recruitment for extraction and degradation of the incomplete translation product. May indirectly play a role in chromatin function and transcription.</text>
</comment>
<evidence type="ECO:0000256" key="6">
    <source>
        <dbReference type="ARBA" id="ARBA00017157"/>
    </source>
</evidence>
<organism evidence="19 20">
    <name type="scientific">Pneumocystis jirovecii (strain RU7)</name>
    <name type="common">Human pneumocystis pneumonia agent</name>
    <dbReference type="NCBI Taxonomy" id="1408657"/>
    <lineage>
        <taxon>Eukaryota</taxon>
        <taxon>Fungi</taxon>
        <taxon>Dikarya</taxon>
        <taxon>Ascomycota</taxon>
        <taxon>Taphrinomycotina</taxon>
        <taxon>Pneumocystomycetes</taxon>
        <taxon>Pneumocystaceae</taxon>
        <taxon>Pneumocystis</taxon>
    </lineage>
</organism>
<keyword evidence="7" id="KW-0963">Cytoplasm</keyword>
<dbReference type="InterPro" id="IPR054477">
    <property type="entry name" value="LTN1_E3_ligase_6th"/>
</dbReference>
<dbReference type="SMART" id="SM01197">
    <property type="entry name" value="FANCL_C"/>
    <property type="match status" value="1"/>
</dbReference>
<dbReference type="Pfam" id="PF22999">
    <property type="entry name" value="LTN1_E3_ligase_6th"/>
    <property type="match status" value="1"/>
</dbReference>
<dbReference type="Pfam" id="PF13639">
    <property type="entry name" value="zf-RING_2"/>
    <property type="match status" value="1"/>
</dbReference>
<dbReference type="InterPro" id="IPR011989">
    <property type="entry name" value="ARM-like"/>
</dbReference>
<dbReference type="GO" id="GO:1990112">
    <property type="term" value="C:RQC complex"/>
    <property type="evidence" value="ECO:0007669"/>
    <property type="project" value="UniProtKB-UniRule"/>
</dbReference>
<comment type="subunit">
    <text evidence="16">Component of the ribosome quality control complex (RQC).</text>
</comment>
<dbReference type="Pfam" id="PF23009">
    <property type="entry name" value="UBC_like"/>
    <property type="match status" value="1"/>
</dbReference>
<evidence type="ECO:0000259" key="17">
    <source>
        <dbReference type="PROSITE" id="PS50089"/>
    </source>
</evidence>
<keyword evidence="9 16" id="KW-0479">Metal-binding</keyword>
<evidence type="ECO:0000256" key="11">
    <source>
        <dbReference type="ARBA" id="ARBA00022771"/>
    </source>
</evidence>
<evidence type="ECO:0000256" key="16">
    <source>
        <dbReference type="RuleBase" id="RU367090"/>
    </source>
</evidence>
<dbReference type="Gene3D" id="1.25.10.10">
    <property type="entry name" value="Leucine-rich Repeat Variant"/>
    <property type="match status" value="1"/>
</dbReference>
<feature type="domain" description="RING-CH-type" evidence="18">
    <location>
        <begin position="1588"/>
        <end position="1649"/>
    </location>
</feature>
<dbReference type="GO" id="GO:0008270">
    <property type="term" value="F:zinc ion binding"/>
    <property type="evidence" value="ECO:0007669"/>
    <property type="project" value="UniProtKB-KW"/>
</dbReference>
<dbReference type="EMBL" id="LFWA01000004">
    <property type="protein sequence ID" value="KTW31789.1"/>
    <property type="molecule type" value="Genomic_DNA"/>
</dbReference>
<evidence type="ECO:0000256" key="8">
    <source>
        <dbReference type="ARBA" id="ARBA00022679"/>
    </source>
</evidence>
<evidence type="ECO:0000256" key="9">
    <source>
        <dbReference type="ARBA" id="ARBA00022723"/>
    </source>
</evidence>
<dbReference type="InterPro" id="IPR054478">
    <property type="entry name" value="LTN1_UBC"/>
</dbReference>
<evidence type="ECO:0000256" key="14">
    <source>
        <dbReference type="ARBA" id="ARBA00055150"/>
    </source>
</evidence>
<evidence type="ECO:0000256" key="4">
    <source>
        <dbReference type="ARBA" id="ARBA00007997"/>
    </source>
</evidence>
<dbReference type="InterPro" id="IPR013083">
    <property type="entry name" value="Znf_RING/FYVE/PHD"/>
</dbReference>
<keyword evidence="12 16" id="KW-0833">Ubl conjugation pathway</keyword>
<feature type="domain" description="RING-type" evidence="17">
    <location>
        <begin position="1596"/>
        <end position="1643"/>
    </location>
</feature>
<dbReference type="PANTHER" id="PTHR12389:SF0">
    <property type="entry name" value="E3 UBIQUITIN-PROTEIN LIGASE LISTERIN"/>
    <property type="match status" value="1"/>
</dbReference>
<dbReference type="InterPro" id="IPR016024">
    <property type="entry name" value="ARM-type_fold"/>
</dbReference>
<gene>
    <name evidence="19" type="ORF">T551_01050</name>
</gene>
<dbReference type="STRING" id="1408657.A0A0W4ZTU9"/>
<protein>
    <recommendedName>
        <fullName evidence="6 16">E3 ubiquitin-protein ligase listerin</fullName>
        <ecNumber evidence="5 16">2.3.2.27</ecNumber>
    </recommendedName>
    <alternativeName>
        <fullName evidence="16">RING-type E3 ubiquitin transferase listerin</fullName>
    </alternativeName>
</protein>
<keyword evidence="10" id="KW-0677">Repeat</keyword>
<evidence type="ECO:0000256" key="1">
    <source>
        <dbReference type="ARBA" id="ARBA00000900"/>
    </source>
</evidence>
<dbReference type="SUPFAM" id="SSF57850">
    <property type="entry name" value="RING/U-box"/>
    <property type="match status" value="1"/>
</dbReference>
<keyword evidence="11 15" id="KW-0863">Zinc-finger</keyword>
<dbReference type="InterPro" id="IPR039795">
    <property type="entry name" value="LTN1/Rkr1"/>
</dbReference>
<dbReference type="Proteomes" id="UP000053447">
    <property type="component" value="Unassembled WGS sequence"/>
</dbReference>
<dbReference type="SMART" id="SM00744">
    <property type="entry name" value="RINGv"/>
    <property type="match status" value="1"/>
</dbReference>
<dbReference type="PROSITE" id="PS51292">
    <property type="entry name" value="ZF_RING_CH"/>
    <property type="match status" value="1"/>
</dbReference>
<reference evidence="20" key="1">
    <citation type="journal article" date="2016" name="Nat. Commun.">
        <title>Genome analysis of three Pneumocystis species reveals adaptation mechanisms to life exclusively in mammalian hosts.</title>
        <authorList>
            <person name="Ma L."/>
            <person name="Chen Z."/>
            <person name="Huang D.W."/>
            <person name="Kutty G."/>
            <person name="Ishihara M."/>
            <person name="Wang H."/>
            <person name="Abouelleil A."/>
            <person name="Bishop L."/>
            <person name="Davey E."/>
            <person name="Deng R."/>
            <person name="Deng X."/>
            <person name="Fan L."/>
            <person name="Fantoni G."/>
            <person name="Fitzgerald M."/>
            <person name="Gogineni E."/>
            <person name="Goldberg J.M."/>
            <person name="Handley G."/>
            <person name="Hu X."/>
            <person name="Huber C."/>
            <person name="Jiao X."/>
            <person name="Jones K."/>
            <person name="Levin J.Z."/>
            <person name="Liu Y."/>
            <person name="Macdonald P."/>
            <person name="Melnikov A."/>
            <person name="Raley C."/>
            <person name="Sassi M."/>
            <person name="Sherman B.T."/>
            <person name="Song X."/>
            <person name="Sykes S."/>
            <person name="Tran B."/>
            <person name="Walsh L."/>
            <person name="Xia Y."/>
            <person name="Yang J."/>
            <person name="Young S."/>
            <person name="Zeng Q."/>
            <person name="Zheng X."/>
            <person name="Stephens R."/>
            <person name="Nusbaum C."/>
            <person name="Birren B.W."/>
            <person name="Azadi P."/>
            <person name="Lempicki R.A."/>
            <person name="Cuomo C.A."/>
            <person name="Kovacs J.A."/>
        </authorList>
    </citation>
    <scope>NUCLEOTIDE SEQUENCE [LARGE SCALE GENOMIC DNA]</scope>
    <source>
        <strain evidence="20">RU7</strain>
    </source>
</reference>
<keyword evidence="8 16" id="KW-0808">Transferase</keyword>
<dbReference type="InterPro" id="IPR001841">
    <property type="entry name" value="Znf_RING"/>
</dbReference>
<evidence type="ECO:0000256" key="15">
    <source>
        <dbReference type="PROSITE-ProRule" id="PRU00175"/>
    </source>
</evidence>
<dbReference type="InterPro" id="IPR011016">
    <property type="entry name" value="Znf_RING-CH"/>
</dbReference>
<comment type="pathway">
    <text evidence="3 16">Protein modification; protein ubiquitination.</text>
</comment>
<dbReference type="InterPro" id="IPR039804">
    <property type="entry name" value="RING-CH-C4HC3_LTN1"/>
</dbReference>
<dbReference type="PROSITE" id="PS50089">
    <property type="entry name" value="ZF_RING_2"/>
    <property type="match status" value="1"/>
</dbReference>
<dbReference type="PANTHER" id="PTHR12389">
    <property type="entry name" value="ZINC FINGER PROTEIN 294"/>
    <property type="match status" value="1"/>
</dbReference>
<name>A0A0W4ZTU9_PNEJ7</name>
<evidence type="ECO:0000256" key="7">
    <source>
        <dbReference type="ARBA" id="ARBA00022490"/>
    </source>
</evidence>
<dbReference type="GO" id="GO:0043023">
    <property type="term" value="F:ribosomal large subunit binding"/>
    <property type="evidence" value="ECO:0007669"/>
    <property type="project" value="TreeGrafter"/>
</dbReference>
<proteinExistence type="inferred from homology"/>
<dbReference type="GO" id="GO:0061630">
    <property type="term" value="F:ubiquitin protein ligase activity"/>
    <property type="evidence" value="ECO:0007669"/>
    <property type="project" value="UniProtKB-UniRule"/>
</dbReference>
<comment type="subcellular location">
    <subcellularLocation>
        <location evidence="2">Cytoplasm</location>
        <location evidence="2">Cytosol</location>
    </subcellularLocation>
</comment>
<evidence type="ECO:0000256" key="2">
    <source>
        <dbReference type="ARBA" id="ARBA00004514"/>
    </source>
</evidence>
<comment type="function">
    <text evidence="16">E3 ubiquitin-protein ligase. Component of the ribosome quality control complex (RQC), a ribosome-associated complex that mediates ubiquitination and extraction of incompletely synthesized nascent chains for proteasomal degradation.</text>
</comment>
<dbReference type="VEuPathDB" id="FungiDB:T551_01050"/>
<evidence type="ECO:0000313" key="20">
    <source>
        <dbReference type="Proteomes" id="UP000053447"/>
    </source>
</evidence>
<evidence type="ECO:0000256" key="5">
    <source>
        <dbReference type="ARBA" id="ARBA00012483"/>
    </source>
</evidence>
<dbReference type="RefSeq" id="XP_018230481.1">
    <property type="nucleotide sequence ID" value="XM_018373313.1"/>
</dbReference>
<evidence type="ECO:0000256" key="12">
    <source>
        <dbReference type="ARBA" id="ARBA00022786"/>
    </source>
</evidence>
<dbReference type="GO" id="GO:0005829">
    <property type="term" value="C:cytosol"/>
    <property type="evidence" value="ECO:0007669"/>
    <property type="project" value="UniProtKB-SubCell"/>
</dbReference>
<comment type="caution">
    <text evidence="19">The sequence shown here is derived from an EMBL/GenBank/DDBJ whole genome shotgun (WGS) entry which is preliminary data.</text>
</comment>
<evidence type="ECO:0000256" key="13">
    <source>
        <dbReference type="ARBA" id="ARBA00022833"/>
    </source>
</evidence>
<dbReference type="GeneID" id="28939568"/>
<dbReference type="GO" id="GO:0016567">
    <property type="term" value="P:protein ubiquitination"/>
    <property type="evidence" value="ECO:0007669"/>
    <property type="project" value="UniProtKB-UniPathway"/>
</dbReference>
<sequence>MKQPIKTHKNEKENIKGLLESSAFHISKQNNNDESKFKFGAFGSIRERIFSSVIVESLEFGELPPDLVVIFKNISKKDTTTKLKALDDISTWIDDNPGKLNENNFLDVWSYLYPRLTIDADRQIRLSCHHLHCKIYNESGKNIAKFVKEIIGSWVASTFDNDRGVKKVAIESFNTAFKTPEKRLAAKKIYHKYILSFNKNVILKESPNLDDLRYVSQEISEIRYCKIISSILASLSDIILNLKLNEIKKEEISYIEIISSEKFWQFLYQTDFDVRKNFYELIENISNKWPELLISQKNMIKKSITKLMENIDYSFTSITLPTMKVLYLVCPEIWEHDFFGDYQTFSYFKKLILNNNSNSEQFWVHFYDLIMKTPLNPHKNNFKMYLNDFIDIIWEGVSKKTKNNIELALEIFFKIICFYEKYFENIDDIFSILEKKISHIFKLYFNDFASLDIKISEEGFRHALVKGFLKNKYISNDFFNKFWHDSKKYVLEKILLNTSNISYKENYSEFHTIGVRWINVTDEFIKEIEKNDNDSLSDKKHIIFPIICEITYLIICHIKQHDDLCDETLKLLDYILFKFTDIIFKDNRIVLELEALIMEKIPKFITSLTKSIMSILLTYIMRNNNVENLKLLWISLFSHFSMMENKSEENIFVHKITQMIIDSKIDIKDLKNRLPRIDSIDHVLLNNVHLNIEDIFKNWEYLNDLFAVKEIIFSKEIIIESLLCLAEKVSFPDDSEFHYNTYDDKILTLLYKVLNDSFDLYLCFLQNLRAIEFHIKIWNFSQIKKENIPKNILIFNNLFEQIYCLADKTGNDLRFNIANILQKQILSLNFLDFSLIRSLHNLSIKILFYASESEKVDFLNIFLFTNYEWNTAFTHLISEYPNKNLELFNSLKTCCLIFPSFVKTKKDVKIGNISDLLKMTVFSEMIIYSLMLKSYVLEIHWLILHGIMICGELIRDNFELEQANYLWRSITEEQEHELFELIDRNKDLFFNILSSKKIKILGIDNSIKQNDVKFLKKLKECSIGKSPETYYSACVLFRILEFLTRKSYYSQEEAETWLNDISIENEQNIFIIAAIVNGFQEKLFFSKKLENIRDRIGSDLSGKIIMAQDLKKMILFNILIPFDNTLWKHLPQQRIIFLFQNFLKLINEKNIINLKYIDFCVEITKIFIKLIPHVKTIYGMHWNNICNYLCECLKLCVTQTLDSLNLEFYSTKLFITLNLYYSSNDAFKDAWNMYSKTFYLYLFQLFIHKKETKTKNQPLLACNQLLSKILTQIPLNIIEKQLVNSLYPHLSSQSRYTQIVAFEWLTNWILKNQENLILDIEFSKTNVNLPSELLSIISNPPYYCSLLDDIDHKSNIFCEIRCYFLSWILIFIHFKNTSFMLKSCYIENLKDNNSVSIVIELIFKVLELLNNRSMNSIEVLRDISEWKNISNIKTEIQSLATYIYLLILKHVPSIARDWWISCKNRQLTQLVEMFTEKYISPILIEEEINLVLLEFTQLKITDDNVHVKISKTTREVTTFYTIDDQYLEMVIRLPSCYPLCQVTVEGLQRIGIKDAQWRAWLLASRILITTQNGSIVDAVHLFKRNVSLHFEGVAECNICFSILSVQDRSLPSKKCATCKNKFHSGCLYKWFKTSNASKCPLCRTTFSFVT</sequence>
<dbReference type="EC" id="2.3.2.27" evidence="5 16"/>